<dbReference type="EMBL" id="HE613568">
    <property type="protein sequence ID" value="CCE89240.1"/>
    <property type="molecule type" value="Genomic_DNA"/>
</dbReference>
<organism evidence="1">
    <name type="scientific">Phlebia radiata</name>
    <name type="common">White-rot fungus</name>
    <dbReference type="NCBI Taxonomy" id="5308"/>
    <lineage>
        <taxon>Eukaryota</taxon>
        <taxon>Fungi</taxon>
        <taxon>Dikarya</taxon>
        <taxon>Basidiomycota</taxon>
        <taxon>Agaricomycotina</taxon>
        <taxon>Agaricomycetes</taxon>
        <taxon>Polyporales</taxon>
        <taxon>Meruliaceae</taxon>
        <taxon>Phlebia</taxon>
    </lineage>
</organism>
<evidence type="ECO:0008006" key="2">
    <source>
        <dbReference type="Google" id="ProtNLM"/>
    </source>
</evidence>
<name>L8B996_PHLRA</name>
<dbReference type="AlphaFoldDB" id="L8B996"/>
<dbReference type="Gene3D" id="3.10.28.10">
    <property type="entry name" value="Homing endonucleases"/>
    <property type="match status" value="1"/>
</dbReference>
<geneLocation type="mitochondrion" evidence="1"/>
<protein>
    <recommendedName>
        <fullName evidence="2">Homing endonuclease LAGLIDADG domain-containing protein</fullName>
    </recommendedName>
</protein>
<dbReference type="InterPro" id="IPR027434">
    <property type="entry name" value="Homing_endonucl"/>
</dbReference>
<dbReference type="SUPFAM" id="SSF55608">
    <property type="entry name" value="Homing endonucleases"/>
    <property type="match status" value="1"/>
</dbReference>
<reference evidence="1" key="1">
    <citation type="journal article" date="2014" name="PLoS ONE">
        <title>Mitochondrial Genome of Phlebia radiata Is the Second Largest (156 kbp) among Fungi and Features Signs of Genome Flexibility and Recent Recombination Events.</title>
        <authorList>
            <person name="Salavirta H."/>
            <person name="Oksanen I."/>
            <person name="Kuuskeri J."/>
            <person name="Makela M."/>
            <person name="Laine P."/>
            <person name="Paulin L."/>
            <person name="Lundell T."/>
        </authorList>
    </citation>
    <scope>NUCLEOTIDE SEQUENCE</scope>
    <source>
        <strain evidence="1">79</strain>
    </source>
</reference>
<dbReference type="GeneID" id="14469601"/>
<accession>L8B996</accession>
<proteinExistence type="predicted"/>
<evidence type="ECO:0000313" key="1">
    <source>
        <dbReference type="EMBL" id="CCE89240.1"/>
    </source>
</evidence>
<gene>
    <name evidence="1" type="ORF">PRA_mt0174</name>
</gene>
<keyword evidence="1" id="KW-0496">Mitochondrion</keyword>
<dbReference type="RefSeq" id="YP_007374959.1">
    <property type="nucleotide sequence ID" value="NC_020148.1"/>
</dbReference>
<sequence length="54" mass="6025">MITKNWLIGFIEGDGTFYFSNSSVVFGITQKDNKILEAIADFIQNIPLANTSIQ</sequence>